<protein>
    <submittedName>
        <fullName evidence="1">Uncharacterized protein</fullName>
    </submittedName>
</protein>
<sequence>MQPFLYGLRSIKFDQCGDKRDERAQLRHGDGFADLLEERPDDDHGLRLSPADRKLHRSGGRPWYVRKAFGVWPHDRIPEELPLLVMSSRFVIPTIVLSAVSLTSCAASPMGGQSPDEPVDYGRQHRDMMREDLSPFSDEQIAALDDAHVSEAEYTAGYHRWVSCVDEAGFTLEELGRPSTKFDVGIPIEAVPVSDECYEREFSYIDMTWQVEHPPETELATWLSQCLEAEGLDGSGDEAILRDRVDAEGLDILTCIETYDGGE</sequence>
<evidence type="ECO:0000313" key="1">
    <source>
        <dbReference type="EMBL" id="MBA8812045.1"/>
    </source>
</evidence>
<accession>A0A7W3JFT4</accession>
<dbReference type="Proteomes" id="UP000522688">
    <property type="component" value="Unassembled WGS sequence"/>
</dbReference>
<comment type="caution">
    <text evidence="1">The sequence shown here is derived from an EMBL/GenBank/DDBJ whole genome shotgun (WGS) entry which is preliminary data.</text>
</comment>
<organism evidence="1 2">
    <name type="scientific">Frigoribacterium faeni</name>
    <dbReference type="NCBI Taxonomy" id="145483"/>
    <lineage>
        <taxon>Bacteria</taxon>
        <taxon>Bacillati</taxon>
        <taxon>Actinomycetota</taxon>
        <taxon>Actinomycetes</taxon>
        <taxon>Micrococcales</taxon>
        <taxon>Microbacteriaceae</taxon>
        <taxon>Frigoribacterium</taxon>
    </lineage>
</organism>
<dbReference type="RefSeq" id="WP_146856533.1">
    <property type="nucleotide sequence ID" value="NZ_BAAAHR010000002.1"/>
</dbReference>
<reference evidence="1 2" key="1">
    <citation type="submission" date="2020-07" db="EMBL/GenBank/DDBJ databases">
        <title>Sequencing the genomes of 1000 actinobacteria strains.</title>
        <authorList>
            <person name="Klenk H.-P."/>
        </authorList>
    </citation>
    <scope>NUCLEOTIDE SEQUENCE [LARGE SCALE GENOMIC DNA]</scope>
    <source>
        <strain evidence="1 2">DSM 10309</strain>
    </source>
</reference>
<proteinExistence type="predicted"/>
<gene>
    <name evidence="1" type="ORF">FB463_000269</name>
</gene>
<evidence type="ECO:0000313" key="2">
    <source>
        <dbReference type="Proteomes" id="UP000522688"/>
    </source>
</evidence>
<name>A0A7W3JFT4_9MICO</name>
<dbReference type="OrthoDB" id="5117621at2"/>
<dbReference type="AlphaFoldDB" id="A0A7W3JFT4"/>
<dbReference type="EMBL" id="JACGWW010000001">
    <property type="protein sequence ID" value="MBA8812045.1"/>
    <property type="molecule type" value="Genomic_DNA"/>
</dbReference>